<comment type="caution">
    <text evidence="2">The sequence shown here is derived from an EMBL/GenBank/DDBJ whole genome shotgun (WGS) entry which is preliminary data.</text>
</comment>
<feature type="transmembrane region" description="Helical" evidence="1">
    <location>
        <begin position="57"/>
        <end position="77"/>
    </location>
</feature>
<keyword evidence="1" id="KW-0812">Transmembrane</keyword>
<gene>
    <name evidence="2" type="ORF">Aph01nite_62150</name>
</gene>
<reference evidence="2" key="1">
    <citation type="submission" date="2021-01" db="EMBL/GenBank/DDBJ databases">
        <title>Whole genome shotgun sequence of Acrocarpospora phusangensis NBRC 108782.</title>
        <authorList>
            <person name="Komaki H."/>
            <person name="Tamura T."/>
        </authorList>
    </citation>
    <scope>NUCLEOTIDE SEQUENCE</scope>
    <source>
        <strain evidence="2">NBRC 108782</strain>
    </source>
</reference>
<dbReference type="EMBL" id="BOOA01000066">
    <property type="protein sequence ID" value="GIH27905.1"/>
    <property type="molecule type" value="Genomic_DNA"/>
</dbReference>
<evidence type="ECO:0000256" key="1">
    <source>
        <dbReference type="SAM" id="Phobius"/>
    </source>
</evidence>
<keyword evidence="3" id="KW-1185">Reference proteome</keyword>
<keyword evidence="1" id="KW-0472">Membrane</keyword>
<evidence type="ECO:0000313" key="2">
    <source>
        <dbReference type="EMBL" id="GIH27905.1"/>
    </source>
</evidence>
<accession>A0A919UTZ1</accession>
<protein>
    <submittedName>
        <fullName evidence="2">Uncharacterized protein</fullName>
    </submittedName>
</protein>
<proteinExistence type="predicted"/>
<sequence length="78" mass="8636">MQASDPYYYQPVSESYPNRTKTPTWVSLPAQDIGPARGQLPVARQRPIRSVRPRKKAAWTLSMPTVSLICAALTPAVP</sequence>
<evidence type="ECO:0000313" key="3">
    <source>
        <dbReference type="Proteomes" id="UP000640052"/>
    </source>
</evidence>
<dbReference type="Proteomes" id="UP000640052">
    <property type="component" value="Unassembled WGS sequence"/>
</dbReference>
<dbReference type="AlphaFoldDB" id="A0A919UTZ1"/>
<keyword evidence="1" id="KW-1133">Transmembrane helix</keyword>
<organism evidence="2 3">
    <name type="scientific">Acrocarpospora phusangensis</name>
    <dbReference type="NCBI Taxonomy" id="1070424"/>
    <lineage>
        <taxon>Bacteria</taxon>
        <taxon>Bacillati</taxon>
        <taxon>Actinomycetota</taxon>
        <taxon>Actinomycetes</taxon>
        <taxon>Streptosporangiales</taxon>
        <taxon>Streptosporangiaceae</taxon>
        <taxon>Acrocarpospora</taxon>
    </lineage>
</organism>
<name>A0A919UTZ1_9ACTN</name>